<feature type="domain" description="Cytochrome c" evidence="10">
    <location>
        <begin position="24"/>
        <end position="105"/>
    </location>
</feature>
<dbReference type="Gene3D" id="1.10.760.10">
    <property type="entry name" value="Cytochrome c-like domain"/>
    <property type="match status" value="1"/>
</dbReference>
<keyword evidence="4 9" id="KW-0349">Heme</keyword>
<dbReference type="GO" id="GO:0005506">
    <property type="term" value="F:iron ion binding"/>
    <property type="evidence" value="ECO:0007669"/>
    <property type="project" value="InterPro"/>
</dbReference>
<protein>
    <submittedName>
        <fullName evidence="11">Cytochrome C553 (Soluble cytochrome f)</fullName>
    </submittedName>
</protein>
<dbReference type="PANTHER" id="PTHR34688">
    <property type="entry name" value="CYTOCHROME C6, CHLOROPLASTIC"/>
    <property type="match status" value="1"/>
</dbReference>
<evidence type="ECO:0000256" key="7">
    <source>
        <dbReference type="ARBA" id="ARBA00023004"/>
    </source>
</evidence>
<dbReference type="PROSITE" id="PS51007">
    <property type="entry name" value="CYTC"/>
    <property type="match status" value="1"/>
</dbReference>
<reference evidence="11 12" key="1">
    <citation type="submission" date="2016-04" db="EMBL/GenBank/DDBJ databases">
        <title>Genome analysis of Thermosulfurimonas dismutans, the first thermophilic sulfur-disproportionating bacterium of the phylum Thermodesulfobacteria.</title>
        <authorList>
            <person name="Mardanov A.V."/>
            <person name="Beletsky A.V."/>
            <person name="Kadnikov V.V."/>
            <person name="Slobodkin A.I."/>
            <person name="Ravin N.V."/>
        </authorList>
    </citation>
    <scope>NUCLEOTIDE SEQUENCE [LARGE SCALE GENOMIC DNA]</scope>
    <source>
        <strain evidence="11 12">S95</strain>
    </source>
</reference>
<dbReference type="InterPro" id="IPR036909">
    <property type="entry name" value="Cyt_c-like_dom_sf"/>
</dbReference>
<dbReference type="Proteomes" id="UP000078390">
    <property type="component" value="Unassembled WGS sequence"/>
</dbReference>
<sequence>MKKLVMSLVGVGLLLGGVGLASGADLKKGEKLFRRYCSFCHPDGGNTIRSERNLKRDTLIKNGITSPEGIIEKMRRPGRGMPAFSEKRISPEDAESIAHYIWEAFKD</sequence>
<keyword evidence="7 9" id="KW-0408">Iron</keyword>
<dbReference type="InterPro" id="IPR023655">
    <property type="entry name" value="Cyt_C6"/>
</dbReference>
<evidence type="ECO:0000256" key="5">
    <source>
        <dbReference type="ARBA" id="ARBA00022723"/>
    </source>
</evidence>
<dbReference type="GO" id="GO:0031979">
    <property type="term" value="C:plasma membrane-derived thylakoid lumen"/>
    <property type="evidence" value="ECO:0007669"/>
    <property type="project" value="UniProtKB-SubCell"/>
</dbReference>
<dbReference type="PANTHER" id="PTHR34688:SF2">
    <property type="entry name" value="CYTOCHROME C6, CHLOROPLASTIC"/>
    <property type="match status" value="1"/>
</dbReference>
<organism evidence="11 12">
    <name type="scientific">Thermosulfurimonas dismutans</name>
    <dbReference type="NCBI Taxonomy" id="999894"/>
    <lineage>
        <taxon>Bacteria</taxon>
        <taxon>Pseudomonadati</taxon>
        <taxon>Thermodesulfobacteriota</taxon>
        <taxon>Thermodesulfobacteria</taxon>
        <taxon>Thermodesulfobacteriales</taxon>
        <taxon>Thermodesulfobacteriaceae</taxon>
        <taxon>Thermosulfurimonas</taxon>
    </lineage>
</organism>
<evidence type="ECO:0000256" key="2">
    <source>
        <dbReference type="ARBA" id="ARBA00009650"/>
    </source>
</evidence>
<keyword evidence="12" id="KW-1185">Reference proteome</keyword>
<evidence type="ECO:0000313" key="11">
    <source>
        <dbReference type="EMBL" id="OAQ20221.1"/>
    </source>
</evidence>
<accession>A0A179D343</accession>
<gene>
    <name evidence="11" type="ORF">TDIS_1723</name>
</gene>
<evidence type="ECO:0000256" key="4">
    <source>
        <dbReference type="ARBA" id="ARBA00022617"/>
    </source>
</evidence>
<dbReference type="SUPFAM" id="SSF46626">
    <property type="entry name" value="Cytochrome c"/>
    <property type="match status" value="1"/>
</dbReference>
<dbReference type="AlphaFoldDB" id="A0A179D343"/>
<proteinExistence type="inferred from homology"/>
<evidence type="ECO:0000313" key="12">
    <source>
        <dbReference type="Proteomes" id="UP000078390"/>
    </source>
</evidence>
<keyword evidence="8" id="KW-0793">Thylakoid</keyword>
<comment type="subcellular location">
    <subcellularLocation>
        <location evidence="1">Cellular thylakoid lumen</location>
    </subcellularLocation>
</comment>
<keyword evidence="5 9" id="KW-0479">Metal-binding</keyword>
<dbReference type="GO" id="GO:0020037">
    <property type="term" value="F:heme binding"/>
    <property type="evidence" value="ECO:0007669"/>
    <property type="project" value="InterPro"/>
</dbReference>
<keyword evidence="6" id="KW-0249">Electron transport</keyword>
<evidence type="ECO:0000256" key="1">
    <source>
        <dbReference type="ARBA" id="ARBA00004518"/>
    </source>
</evidence>
<comment type="similarity">
    <text evidence="2">Belongs to the cytochrome c family. PetJ subfamily.</text>
</comment>
<dbReference type="RefSeq" id="WP_068671329.1">
    <property type="nucleotide sequence ID" value="NZ_LWLG01000014.1"/>
</dbReference>
<dbReference type="GO" id="GO:0009055">
    <property type="term" value="F:electron transfer activity"/>
    <property type="evidence" value="ECO:0007669"/>
    <property type="project" value="InterPro"/>
</dbReference>
<evidence type="ECO:0000256" key="9">
    <source>
        <dbReference type="PROSITE-ProRule" id="PRU00433"/>
    </source>
</evidence>
<evidence type="ECO:0000256" key="3">
    <source>
        <dbReference type="ARBA" id="ARBA00022448"/>
    </source>
</evidence>
<comment type="caution">
    <text evidence="11">The sequence shown here is derived from an EMBL/GenBank/DDBJ whole genome shotgun (WGS) entry which is preliminary data.</text>
</comment>
<dbReference type="EMBL" id="LWLG01000014">
    <property type="protein sequence ID" value="OAQ20221.1"/>
    <property type="molecule type" value="Genomic_DNA"/>
</dbReference>
<name>A0A179D343_9BACT</name>
<dbReference type="OrthoDB" id="5397812at2"/>
<evidence type="ECO:0000256" key="8">
    <source>
        <dbReference type="ARBA" id="ARBA00023078"/>
    </source>
</evidence>
<evidence type="ECO:0000256" key="6">
    <source>
        <dbReference type="ARBA" id="ARBA00022982"/>
    </source>
</evidence>
<dbReference type="STRING" id="999894.TDIS_1723"/>
<dbReference type="Pfam" id="PF13442">
    <property type="entry name" value="Cytochrome_CBB3"/>
    <property type="match status" value="1"/>
</dbReference>
<evidence type="ECO:0000259" key="10">
    <source>
        <dbReference type="PROSITE" id="PS51007"/>
    </source>
</evidence>
<dbReference type="InterPro" id="IPR009056">
    <property type="entry name" value="Cyt_c-like_dom"/>
</dbReference>
<keyword evidence="3" id="KW-0813">Transport</keyword>